<feature type="domain" description="HTH merR-type" evidence="2">
    <location>
        <begin position="12"/>
        <end position="80"/>
    </location>
</feature>
<reference evidence="3" key="2">
    <citation type="journal article" date="2021" name="PeerJ">
        <title>Extensive microbial diversity within the chicken gut microbiome revealed by metagenomics and culture.</title>
        <authorList>
            <person name="Gilroy R."/>
            <person name="Ravi A."/>
            <person name="Getino M."/>
            <person name="Pursley I."/>
            <person name="Horton D.L."/>
            <person name="Alikhan N.F."/>
            <person name="Baker D."/>
            <person name="Gharbi K."/>
            <person name="Hall N."/>
            <person name="Watson M."/>
            <person name="Adriaenssens E.M."/>
            <person name="Foster-Nyarko E."/>
            <person name="Jarju S."/>
            <person name="Secka A."/>
            <person name="Antonio M."/>
            <person name="Oren A."/>
            <person name="Chaudhuri R.R."/>
            <person name="La Ragione R."/>
            <person name="Hildebrand F."/>
            <person name="Pallen M.J."/>
        </authorList>
    </citation>
    <scope>NUCLEOTIDE SEQUENCE</scope>
    <source>
        <strain evidence="3">ChiW3-316</strain>
    </source>
</reference>
<dbReference type="Proteomes" id="UP000824107">
    <property type="component" value="Unassembled WGS sequence"/>
</dbReference>
<sequence>MVVNKSKAAFRTIAEVAEELGVATHVLRFWETKFPQIKPMKRSGGRRYYRPDDVELVRRIRDFLYEKRYTIEGVQKLFKEKGVKAILGEEIQKDFFEETADSVELNEESRKLISYVRGELKSMSEELERTLSKVG</sequence>
<evidence type="ECO:0000256" key="1">
    <source>
        <dbReference type="ARBA" id="ARBA00023125"/>
    </source>
</evidence>
<dbReference type="EMBL" id="DVNC01000035">
    <property type="protein sequence ID" value="HIU53496.1"/>
    <property type="molecule type" value="Genomic_DNA"/>
</dbReference>
<proteinExistence type="predicted"/>
<reference evidence="3" key="1">
    <citation type="submission" date="2020-10" db="EMBL/GenBank/DDBJ databases">
        <authorList>
            <person name="Gilroy R."/>
        </authorList>
    </citation>
    <scope>NUCLEOTIDE SEQUENCE</scope>
    <source>
        <strain evidence="3">ChiW3-316</strain>
    </source>
</reference>
<dbReference type="Gene3D" id="1.10.1660.10">
    <property type="match status" value="1"/>
</dbReference>
<comment type="caution">
    <text evidence="3">The sequence shown here is derived from an EMBL/GenBank/DDBJ whole genome shotgun (WGS) entry which is preliminary data.</text>
</comment>
<dbReference type="GO" id="GO:0003700">
    <property type="term" value="F:DNA-binding transcription factor activity"/>
    <property type="evidence" value="ECO:0007669"/>
    <property type="project" value="InterPro"/>
</dbReference>
<dbReference type="AlphaFoldDB" id="A0A9D1SB13"/>
<evidence type="ECO:0000313" key="3">
    <source>
        <dbReference type="EMBL" id="HIU53496.1"/>
    </source>
</evidence>
<dbReference type="InterPro" id="IPR047057">
    <property type="entry name" value="MerR_fam"/>
</dbReference>
<evidence type="ECO:0000313" key="4">
    <source>
        <dbReference type="Proteomes" id="UP000824107"/>
    </source>
</evidence>
<dbReference type="SMART" id="SM00422">
    <property type="entry name" value="HTH_MERR"/>
    <property type="match status" value="1"/>
</dbReference>
<dbReference type="CDD" id="cd04765">
    <property type="entry name" value="HTH_MlrA-like_sg2"/>
    <property type="match status" value="1"/>
</dbReference>
<gene>
    <name evidence="3" type="ORF">IAD20_05390</name>
</gene>
<evidence type="ECO:0000259" key="2">
    <source>
        <dbReference type="PROSITE" id="PS50937"/>
    </source>
</evidence>
<dbReference type="InterPro" id="IPR000551">
    <property type="entry name" value="MerR-type_HTH_dom"/>
</dbReference>
<dbReference type="PANTHER" id="PTHR30204">
    <property type="entry name" value="REDOX-CYCLING DRUG-SENSING TRANSCRIPTIONAL ACTIVATOR SOXR"/>
    <property type="match status" value="1"/>
</dbReference>
<name>A0A9D1SB13_9PROT</name>
<dbReference type="Pfam" id="PF13411">
    <property type="entry name" value="MerR_1"/>
    <property type="match status" value="1"/>
</dbReference>
<organism evidence="3 4">
    <name type="scientific">Candidatus Scatocola faecipullorum</name>
    <dbReference type="NCBI Taxonomy" id="2840917"/>
    <lineage>
        <taxon>Bacteria</taxon>
        <taxon>Pseudomonadati</taxon>
        <taxon>Pseudomonadota</taxon>
        <taxon>Alphaproteobacteria</taxon>
        <taxon>Rhodospirillales</taxon>
        <taxon>Rhodospirillaceae</taxon>
        <taxon>Rhodospirillaceae incertae sedis</taxon>
        <taxon>Candidatus Scatocola</taxon>
    </lineage>
</organism>
<accession>A0A9D1SB13</accession>
<protein>
    <submittedName>
        <fullName evidence="3">MerR family transcriptional regulator</fullName>
    </submittedName>
</protein>
<dbReference type="InterPro" id="IPR009061">
    <property type="entry name" value="DNA-bd_dom_put_sf"/>
</dbReference>
<dbReference type="GO" id="GO:0003677">
    <property type="term" value="F:DNA binding"/>
    <property type="evidence" value="ECO:0007669"/>
    <property type="project" value="UniProtKB-KW"/>
</dbReference>
<dbReference type="PANTHER" id="PTHR30204:SF15">
    <property type="entry name" value="BLL5018 PROTEIN"/>
    <property type="match status" value="1"/>
</dbReference>
<dbReference type="SUPFAM" id="SSF46955">
    <property type="entry name" value="Putative DNA-binding domain"/>
    <property type="match status" value="1"/>
</dbReference>
<keyword evidence="1" id="KW-0238">DNA-binding</keyword>
<dbReference type="PROSITE" id="PS50937">
    <property type="entry name" value="HTH_MERR_2"/>
    <property type="match status" value="1"/>
</dbReference>